<feature type="transmembrane region" description="Helical" evidence="1">
    <location>
        <begin position="102"/>
        <end position="124"/>
    </location>
</feature>
<name>A0A942YKC7_9BACI</name>
<evidence type="ECO:0000313" key="3">
    <source>
        <dbReference type="Proteomes" id="UP000682713"/>
    </source>
</evidence>
<dbReference type="Proteomes" id="UP000682713">
    <property type="component" value="Unassembled WGS sequence"/>
</dbReference>
<organism evidence="2 3">
    <name type="scientific">Lederbergia citrisecunda</name>
    <dbReference type="NCBI Taxonomy" id="2833583"/>
    <lineage>
        <taxon>Bacteria</taxon>
        <taxon>Bacillati</taxon>
        <taxon>Bacillota</taxon>
        <taxon>Bacilli</taxon>
        <taxon>Bacillales</taxon>
        <taxon>Bacillaceae</taxon>
        <taxon>Lederbergia</taxon>
    </lineage>
</organism>
<dbReference type="InterPro" id="IPR014617">
    <property type="entry name" value="YphA_Bacsu"/>
</dbReference>
<evidence type="ECO:0000256" key="1">
    <source>
        <dbReference type="SAM" id="Phobius"/>
    </source>
</evidence>
<reference evidence="2 3" key="1">
    <citation type="submission" date="2021-05" db="EMBL/GenBank/DDBJ databases">
        <title>Novel Bacillus species.</title>
        <authorList>
            <person name="Liu G."/>
        </authorList>
    </citation>
    <scope>NUCLEOTIDE SEQUENCE [LARGE SCALE GENOMIC DNA]</scope>
    <source>
        <strain evidence="2 3">FJAT-49732</strain>
    </source>
</reference>
<feature type="transmembrane region" description="Helical" evidence="1">
    <location>
        <begin position="167"/>
        <end position="188"/>
    </location>
</feature>
<keyword evidence="1" id="KW-1133">Transmembrane helix</keyword>
<gene>
    <name evidence="2" type="ORF">KHA93_07610</name>
</gene>
<accession>A0A942YKC7</accession>
<evidence type="ECO:0000313" key="2">
    <source>
        <dbReference type="EMBL" id="MBS4199517.1"/>
    </source>
</evidence>
<feature type="transmembrane region" description="Helical" evidence="1">
    <location>
        <begin position="50"/>
        <end position="68"/>
    </location>
</feature>
<keyword evidence="1" id="KW-0472">Membrane</keyword>
<feature type="transmembrane region" description="Helical" evidence="1">
    <location>
        <begin position="77"/>
        <end position="96"/>
    </location>
</feature>
<sequence length="198" mass="23283">MAGMIFLLTAWVTWIYSTFIMDKKSMYRWPIAMFSLIFIIIKDFSFSSYSLHLTVPSILMLAICYYLASRLPLKKQLHLLFTVFTLMIGYTGFLLFEMYDPIWMFIDRVVLISFFLFIFSYFVYSSSVITRILLVCLGTLQGDIIFALFLSKWNMPYIIGSKEYLDIISITIFSIIFINYISNITAITRMKGSKKMYH</sequence>
<dbReference type="PIRSF" id="PIRSF036710">
    <property type="entry name" value="YphA_Bacsu"/>
    <property type="match status" value="1"/>
</dbReference>
<dbReference type="AlphaFoldDB" id="A0A942YKC7"/>
<dbReference type="EMBL" id="JAGYPJ010000001">
    <property type="protein sequence ID" value="MBS4199517.1"/>
    <property type="molecule type" value="Genomic_DNA"/>
</dbReference>
<proteinExistence type="predicted"/>
<keyword evidence="3" id="KW-1185">Reference proteome</keyword>
<dbReference type="RefSeq" id="WP_213110193.1">
    <property type="nucleotide sequence ID" value="NZ_JAGYPJ010000001.1"/>
</dbReference>
<protein>
    <submittedName>
        <fullName evidence="2">Uncharacterized protein</fullName>
    </submittedName>
</protein>
<keyword evidence="1" id="KW-0812">Transmembrane</keyword>
<dbReference type="Pfam" id="PF24124">
    <property type="entry name" value="YphA"/>
    <property type="match status" value="1"/>
</dbReference>
<comment type="caution">
    <text evidence="2">The sequence shown here is derived from an EMBL/GenBank/DDBJ whole genome shotgun (WGS) entry which is preliminary data.</text>
</comment>
<feature type="transmembrane region" description="Helical" evidence="1">
    <location>
        <begin position="131"/>
        <end position="155"/>
    </location>
</feature>